<dbReference type="Proteomes" id="UP000655366">
    <property type="component" value="Unassembled WGS sequence"/>
</dbReference>
<dbReference type="InterPro" id="IPR019662">
    <property type="entry name" value="DUF2516"/>
</dbReference>
<keyword evidence="3" id="KW-1185">Reference proteome</keyword>
<evidence type="ECO:0000313" key="2">
    <source>
        <dbReference type="EMBL" id="MBG0741676.1"/>
    </source>
</evidence>
<feature type="transmembrane region" description="Helical" evidence="1">
    <location>
        <begin position="6"/>
        <end position="31"/>
    </location>
</feature>
<accession>A0A931CVE6</accession>
<reference evidence="2 3" key="1">
    <citation type="submission" date="2020-11" db="EMBL/GenBank/DDBJ databases">
        <title>Arthrobacter antarcticus sp. nov., isolated from Antarctic Soil.</title>
        <authorList>
            <person name="Li J."/>
        </authorList>
    </citation>
    <scope>NUCLEOTIDE SEQUENCE [LARGE SCALE GENOMIC DNA]</scope>
    <source>
        <strain evidence="2 3">Z1-20</strain>
    </source>
</reference>
<sequence>MLISHVLIGTVPSLLLQLLGLVALALSLWALVDCLRTKPADFERMDKRTKGFWVGITLAATVVSALFVLAPVVGFFLIFELAATTGAGVYLADVRPAVSGARRGGKRNRGPSGSW</sequence>
<dbReference type="EMBL" id="JADNYM010000036">
    <property type="protein sequence ID" value="MBG0741676.1"/>
    <property type="molecule type" value="Genomic_DNA"/>
</dbReference>
<evidence type="ECO:0000313" key="3">
    <source>
        <dbReference type="Proteomes" id="UP000655366"/>
    </source>
</evidence>
<dbReference type="RefSeq" id="WP_196398606.1">
    <property type="nucleotide sequence ID" value="NZ_JADNYM010000036.1"/>
</dbReference>
<dbReference type="Pfam" id="PF10724">
    <property type="entry name" value="DUF2516"/>
    <property type="match status" value="1"/>
</dbReference>
<dbReference type="AlphaFoldDB" id="A0A931CVE6"/>
<proteinExistence type="predicted"/>
<comment type="caution">
    <text evidence="2">The sequence shown here is derived from an EMBL/GenBank/DDBJ whole genome shotgun (WGS) entry which is preliminary data.</text>
</comment>
<name>A0A931CVE6_9MICC</name>
<feature type="transmembrane region" description="Helical" evidence="1">
    <location>
        <begin position="52"/>
        <end position="79"/>
    </location>
</feature>
<keyword evidence="1" id="KW-0472">Membrane</keyword>
<keyword evidence="1" id="KW-1133">Transmembrane helix</keyword>
<organism evidence="2 3">
    <name type="scientific">Arthrobacter terrae</name>
    <dbReference type="NCBI Taxonomy" id="2935737"/>
    <lineage>
        <taxon>Bacteria</taxon>
        <taxon>Bacillati</taxon>
        <taxon>Actinomycetota</taxon>
        <taxon>Actinomycetes</taxon>
        <taxon>Micrococcales</taxon>
        <taxon>Micrococcaceae</taxon>
        <taxon>Arthrobacter</taxon>
    </lineage>
</organism>
<protein>
    <submittedName>
        <fullName evidence="2">DUF2516 family protein</fullName>
    </submittedName>
</protein>
<evidence type="ECO:0000256" key="1">
    <source>
        <dbReference type="SAM" id="Phobius"/>
    </source>
</evidence>
<keyword evidence="1" id="KW-0812">Transmembrane</keyword>
<gene>
    <name evidence="2" type="ORF">IV500_20155</name>
</gene>